<feature type="compositionally biased region" description="Basic and acidic residues" evidence="1">
    <location>
        <begin position="99"/>
        <end position="112"/>
    </location>
</feature>
<name>A0A9P6AW14_9AGAM</name>
<reference evidence="2" key="1">
    <citation type="journal article" date="2020" name="Nat. Commun.">
        <title>Large-scale genome sequencing of mycorrhizal fungi provides insights into the early evolution of symbiotic traits.</title>
        <authorList>
            <person name="Miyauchi S."/>
            <person name="Kiss E."/>
            <person name="Kuo A."/>
            <person name="Drula E."/>
            <person name="Kohler A."/>
            <person name="Sanchez-Garcia M."/>
            <person name="Morin E."/>
            <person name="Andreopoulos B."/>
            <person name="Barry K.W."/>
            <person name="Bonito G."/>
            <person name="Buee M."/>
            <person name="Carver A."/>
            <person name="Chen C."/>
            <person name="Cichocki N."/>
            <person name="Clum A."/>
            <person name="Culley D."/>
            <person name="Crous P.W."/>
            <person name="Fauchery L."/>
            <person name="Girlanda M."/>
            <person name="Hayes R.D."/>
            <person name="Keri Z."/>
            <person name="LaButti K."/>
            <person name="Lipzen A."/>
            <person name="Lombard V."/>
            <person name="Magnuson J."/>
            <person name="Maillard F."/>
            <person name="Murat C."/>
            <person name="Nolan M."/>
            <person name="Ohm R.A."/>
            <person name="Pangilinan J."/>
            <person name="Pereira M.F."/>
            <person name="Perotto S."/>
            <person name="Peter M."/>
            <person name="Pfister S."/>
            <person name="Riley R."/>
            <person name="Sitrit Y."/>
            <person name="Stielow J.B."/>
            <person name="Szollosi G."/>
            <person name="Zifcakova L."/>
            <person name="Stursova M."/>
            <person name="Spatafora J.W."/>
            <person name="Tedersoo L."/>
            <person name="Vaario L.M."/>
            <person name="Yamada A."/>
            <person name="Yan M."/>
            <person name="Wang P."/>
            <person name="Xu J."/>
            <person name="Bruns T."/>
            <person name="Baldrian P."/>
            <person name="Vilgalys R."/>
            <person name="Dunand C."/>
            <person name="Henrissat B."/>
            <person name="Grigoriev I.V."/>
            <person name="Hibbett D."/>
            <person name="Nagy L.G."/>
            <person name="Martin F.M."/>
        </authorList>
    </citation>
    <scope>NUCLEOTIDE SEQUENCE</scope>
    <source>
        <strain evidence="2">UP504</strain>
    </source>
</reference>
<evidence type="ECO:0000313" key="3">
    <source>
        <dbReference type="Proteomes" id="UP000886523"/>
    </source>
</evidence>
<proteinExistence type="predicted"/>
<protein>
    <submittedName>
        <fullName evidence="2">Uncharacterized protein</fullName>
    </submittedName>
</protein>
<evidence type="ECO:0000256" key="1">
    <source>
        <dbReference type="SAM" id="MobiDB-lite"/>
    </source>
</evidence>
<dbReference type="EMBL" id="MU128981">
    <property type="protein sequence ID" value="KAF9512849.1"/>
    <property type="molecule type" value="Genomic_DNA"/>
</dbReference>
<comment type="caution">
    <text evidence="2">The sequence shown here is derived from an EMBL/GenBank/DDBJ whole genome shotgun (WGS) entry which is preliminary data.</text>
</comment>
<feature type="region of interest" description="Disordered" evidence="1">
    <location>
        <begin position="24"/>
        <end position="117"/>
    </location>
</feature>
<feature type="compositionally biased region" description="Basic and acidic residues" evidence="1">
    <location>
        <begin position="48"/>
        <end position="58"/>
    </location>
</feature>
<sequence>MCGNIRLSPHIRGKAMRNPRLNRRLNTKHHKHPRMKWITNPRPPNTHPIHDDGAERGTTHPRVMVQVPNDEARPARDHTAIATNENPWSEPPASETANDDTRNDTKPHEPHTRYRGCVVLSEVITSATRQMSPPLGNDNAPTN</sequence>
<dbReference type="AlphaFoldDB" id="A0A9P6AW14"/>
<accession>A0A9P6AW14</accession>
<gene>
    <name evidence="2" type="ORF">BS47DRAFT_1362880</name>
</gene>
<feature type="compositionally biased region" description="Basic and acidic residues" evidence="1">
    <location>
        <begin position="70"/>
        <end position="79"/>
    </location>
</feature>
<organism evidence="2 3">
    <name type="scientific">Hydnum rufescens UP504</name>
    <dbReference type="NCBI Taxonomy" id="1448309"/>
    <lineage>
        <taxon>Eukaryota</taxon>
        <taxon>Fungi</taxon>
        <taxon>Dikarya</taxon>
        <taxon>Basidiomycota</taxon>
        <taxon>Agaricomycotina</taxon>
        <taxon>Agaricomycetes</taxon>
        <taxon>Cantharellales</taxon>
        <taxon>Hydnaceae</taxon>
        <taxon>Hydnum</taxon>
    </lineage>
</organism>
<dbReference type="Proteomes" id="UP000886523">
    <property type="component" value="Unassembled WGS sequence"/>
</dbReference>
<keyword evidence="3" id="KW-1185">Reference proteome</keyword>
<feature type="compositionally biased region" description="Basic residues" evidence="1">
    <location>
        <begin position="24"/>
        <end position="35"/>
    </location>
</feature>
<evidence type="ECO:0000313" key="2">
    <source>
        <dbReference type="EMBL" id="KAF9512849.1"/>
    </source>
</evidence>